<dbReference type="RefSeq" id="WP_386743483.1">
    <property type="nucleotide sequence ID" value="NZ_JBHRYA010000007.1"/>
</dbReference>
<evidence type="ECO:0000313" key="2">
    <source>
        <dbReference type="EMBL" id="MFC3716381.1"/>
    </source>
</evidence>
<feature type="compositionally biased region" description="Pro residues" evidence="1">
    <location>
        <begin position="14"/>
        <end position="24"/>
    </location>
</feature>
<comment type="caution">
    <text evidence="2">The sequence shown here is derived from an EMBL/GenBank/DDBJ whole genome shotgun (WGS) entry which is preliminary data.</text>
</comment>
<feature type="region of interest" description="Disordered" evidence="1">
    <location>
        <begin position="1"/>
        <end position="65"/>
    </location>
</feature>
<evidence type="ECO:0000256" key="1">
    <source>
        <dbReference type="SAM" id="MobiDB-lite"/>
    </source>
</evidence>
<dbReference type="EMBL" id="JBHRYA010000007">
    <property type="protein sequence ID" value="MFC3716381.1"/>
    <property type="molecule type" value="Genomic_DNA"/>
</dbReference>
<protein>
    <submittedName>
        <fullName evidence="2">Uncharacterized protein</fullName>
    </submittedName>
</protein>
<accession>A0ABV7XKY0</accession>
<proteinExistence type="predicted"/>
<gene>
    <name evidence="2" type="ORF">ACFONC_09460</name>
</gene>
<keyword evidence="3" id="KW-1185">Reference proteome</keyword>
<sequence length="65" mass="6639">MHPPGLQRLRRPRPPNPPSGPPGPAGDDAYPTHGHAAAGTRAIVSIPIPAERPPDSPPAASVAEN</sequence>
<name>A0ABV7XKY0_9GAMM</name>
<dbReference type="Proteomes" id="UP001595705">
    <property type="component" value="Unassembled WGS sequence"/>
</dbReference>
<reference evidence="3" key="1">
    <citation type="journal article" date="2019" name="Int. J. Syst. Evol. Microbiol.">
        <title>The Global Catalogue of Microorganisms (GCM) 10K type strain sequencing project: providing services to taxonomists for standard genome sequencing and annotation.</title>
        <authorList>
            <consortium name="The Broad Institute Genomics Platform"/>
            <consortium name="The Broad Institute Genome Sequencing Center for Infectious Disease"/>
            <person name="Wu L."/>
            <person name="Ma J."/>
        </authorList>
    </citation>
    <scope>NUCLEOTIDE SEQUENCE [LARGE SCALE GENOMIC DNA]</scope>
    <source>
        <strain evidence="3">KCTC 42441</strain>
    </source>
</reference>
<organism evidence="2 3">
    <name type="scientific">Luteimonas soli</name>
    <dbReference type="NCBI Taxonomy" id="1648966"/>
    <lineage>
        <taxon>Bacteria</taxon>
        <taxon>Pseudomonadati</taxon>
        <taxon>Pseudomonadota</taxon>
        <taxon>Gammaproteobacteria</taxon>
        <taxon>Lysobacterales</taxon>
        <taxon>Lysobacteraceae</taxon>
        <taxon>Luteimonas</taxon>
    </lineage>
</organism>
<evidence type="ECO:0000313" key="3">
    <source>
        <dbReference type="Proteomes" id="UP001595705"/>
    </source>
</evidence>